<proteinExistence type="predicted"/>
<dbReference type="RefSeq" id="WP_052476988.1">
    <property type="nucleotide sequence ID" value="NZ_AP014548.1"/>
</dbReference>
<evidence type="ECO:0000313" key="2">
    <source>
        <dbReference type="EMBL" id="BAO56770.1"/>
    </source>
</evidence>
<dbReference type="KEGG" id="nmf:NMS_2761"/>
<keyword evidence="1" id="KW-0812">Transmembrane</keyword>
<keyword evidence="1" id="KW-0472">Membrane</keyword>
<keyword evidence="3" id="KW-1185">Reference proteome</keyword>
<dbReference type="AlphaFoldDB" id="W8VT52"/>
<sequence>MIKLFRNIRKNLLNDGETTKYFKYAVGEIVLVVIGILIALQINNWNEDRKDKAIVQDVLKNIRYDLVADTVAYAGMLKQIPIAMDPSRELLNGTFQDTISANALFEKLPYYSFAHVVKNQSYEKVINAGITDFFEFNSLFDDINTYYTTDSNRYNQVIKWDDEDTSKDGVRWLDMNYEVDVYQDTFYTENEIKMEQSEEDRKIAFLEQLKQPAIRNSIKMNIYRKMRLKEDFQKMKQKATSIIQKIDEELKE</sequence>
<dbReference type="STRING" id="1454201.NMS_2761"/>
<dbReference type="EMBL" id="AP014548">
    <property type="protein sequence ID" value="BAO56770.1"/>
    <property type="molecule type" value="Genomic_DNA"/>
</dbReference>
<evidence type="ECO:0000256" key="1">
    <source>
        <dbReference type="SAM" id="Phobius"/>
    </source>
</evidence>
<organism evidence="2 3">
    <name type="scientific">Nonlabens marinus S1-08</name>
    <dbReference type="NCBI Taxonomy" id="1454201"/>
    <lineage>
        <taxon>Bacteria</taxon>
        <taxon>Pseudomonadati</taxon>
        <taxon>Bacteroidota</taxon>
        <taxon>Flavobacteriia</taxon>
        <taxon>Flavobacteriales</taxon>
        <taxon>Flavobacteriaceae</taxon>
        <taxon>Nonlabens</taxon>
    </lineage>
</organism>
<reference evidence="2 3" key="1">
    <citation type="journal article" date="2014" name="Proc. Natl. Acad. Sci. U.S.A.">
        <title>Functional characterization of flavobacteria rhodopsins reveals a unique class of light-driven chloride pump in bacteria.</title>
        <authorList>
            <person name="Yoshizawa S."/>
            <person name="Kumagai Y."/>
            <person name="Kim H."/>
            <person name="Ogura Y."/>
            <person name="Hayashi T."/>
            <person name="Iwasaki W."/>
            <person name="DeLong E.F."/>
            <person name="Kogure K."/>
        </authorList>
    </citation>
    <scope>NUCLEOTIDE SEQUENCE [LARGE SCALE GENOMIC DNA]</scope>
    <source>
        <strain evidence="2 3">S1-08</strain>
    </source>
</reference>
<protein>
    <submittedName>
        <fullName evidence="2">Uncharacterized protein</fullName>
    </submittedName>
</protein>
<evidence type="ECO:0000313" key="3">
    <source>
        <dbReference type="Proteomes" id="UP000031760"/>
    </source>
</evidence>
<name>W8VT52_9FLAO</name>
<feature type="transmembrane region" description="Helical" evidence="1">
    <location>
        <begin position="21"/>
        <end position="42"/>
    </location>
</feature>
<accession>W8VT52</accession>
<dbReference type="HOGENOM" id="CLU_091694_1_0_10"/>
<dbReference type="Proteomes" id="UP000031760">
    <property type="component" value="Chromosome"/>
</dbReference>
<dbReference type="Pfam" id="PF19578">
    <property type="entry name" value="DUF6090"/>
    <property type="match status" value="1"/>
</dbReference>
<dbReference type="InterPro" id="IPR045749">
    <property type="entry name" value="DUF6090"/>
</dbReference>
<keyword evidence="1" id="KW-1133">Transmembrane helix</keyword>
<gene>
    <name evidence="2" type="ORF">NMS_2761</name>
</gene>
<dbReference type="OrthoDB" id="821805at2"/>